<dbReference type="EMBL" id="CYZP01000053">
    <property type="protein sequence ID" value="CUO67909.1"/>
    <property type="molecule type" value="Genomic_DNA"/>
</dbReference>
<dbReference type="GO" id="GO:0005886">
    <property type="term" value="C:plasma membrane"/>
    <property type="evidence" value="ECO:0007669"/>
    <property type="project" value="UniProtKB-SubCell"/>
</dbReference>
<dbReference type="InterPro" id="IPR017871">
    <property type="entry name" value="ABC_transporter-like_CS"/>
</dbReference>
<dbReference type="EC" id="3.6.3.17" evidence="10"/>
<dbReference type="PROSITE" id="PS00211">
    <property type="entry name" value="ABC_TRANSPORTER_1"/>
    <property type="match status" value="1"/>
</dbReference>
<dbReference type="Gene3D" id="3.40.50.300">
    <property type="entry name" value="P-loop containing nucleotide triphosphate hydrolases"/>
    <property type="match status" value="2"/>
</dbReference>
<dbReference type="GO" id="GO:0005524">
    <property type="term" value="F:ATP binding"/>
    <property type="evidence" value="ECO:0007669"/>
    <property type="project" value="UniProtKB-KW"/>
</dbReference>
<keyword evidence="10" id="KW-0378">Hydrolase</keyword>
<dbReference type="AlphaFoldDB" id="A0A174H4F6"/>
<organism evidence="10 11">
    <name type="scientific">Blautia obeum</name>
    <dbReference type="NCBI Taxonomy" id="40520"/>
    <lineage>
        <taxon>Bacteria</taxon>
        <taxon>Bacillati</taxon>
        <taxon>Bacillota</taxon>
        <taxon>Clostridia</taxon>
        <taxon>Lachnospirales</taxon>
        <taxon>Lachnospiraceae</taxon>
        <taxon>Blautia</taxon>
    </lineage>
</organism>
<name>A0A174H4F6_9FIRM</name>
<keyword evidence="2" id="KW-0813">Transport</keyword>
<dbReference type="SUPFAM" id="SSF52540">
    <property type="entry name" value="P-loop containing nucleoside triphosphate hydrolases"/>
    <property type="match status" value="2"/>
</dbReference>
<accession>A0A174H4F6</accession>
<dbReference type="FunFam" id="3.40.50.300:FF:000127">
    <property type="entry name" value="Ribose import ATP-binding protein RbsA"/>
    <property type="match status" value="1"/>
</dbReference>
<evidence type="ECO:0000256" key="7">
    <source>
        <dbReference type="ARBA" id="ARBA00022967"/>
    </source>
</evidence>
<evidence type="ECO:0000256" key="6">
    <source>
        <dbReference type="ARBA" id="ARBA00022840"/>
    </source>
</evidence>
<evidence type="ECO:0000256" key="8">
    <source>
        <dbReference type="ARBA" id="ARBA00023136"/>
    </source>
</evidence>
<proteinExistence type="predicted"/>
<dbReference type="InterPro" id="IPR050107">
    <property type="entry name" value="ABC_carbohydrate_import_ATPase"/>
</dbReference>
<evidence type="ECO:0000256" key="4">
    <source>
        <dbReference type="ARBA" id="ARBA00022737"/>
    </source>
</evidence>
<evidence type="ECO:0000313" key="11">
    <source>
        <dbReference type="Proteomes" id="UP000095645"/>
    </source>
</evidence>
<dbReference type="GO" id="GO:0016887">
    <property type="term" value="F:ATP hydrolysis activity"/>
    <property type="evidence" value="ECO:0007669"/>
    <property type="project" value="InterPro"/>
</dbReference>
<evidence type="ECO:0000256" key="1">
    <source>
        <dbReference type="ARBA" id="ARBA00004202"/>
    </source>
</evidence>
<dbReference type="PANTHER" id="PTHR43790:SF9">
    <property type="entry name" value="GALACTOFURANOSE TRANSPORTER ATP-BINDING PROTEIN YTFR"/>
    <property type="match status" value="1"/>
</dbReference>
<keyword evidence="3" id="KW-1003">Cell membrane</keyword>
<keyword evidence="5" id="KW-0547">Nucleotide-binding</keyword>
<comment type="subcellular location">
    <subcellularLocation>
        <location evidence="1">Cell membrane</location>
        <topology evidence="1">Peripheral membrane protein</topology>
    </subcellularLocation>
</comment>
<evidence type="ECO:0000313" key="10">
    <source>
        <dbReference type="EMBL" id="CUO67909.1"/>
    </source>
</evidence>
<keyword evidence="4" id="KW-0677">Repeat</keyword>
<keyword evidence="8" id="KW-0472">Membrane</keyword>
<evidence type="ECO:0000256" key="2">
    <source>
        <dbReference type="ARBA" id="ARBA00022448"/>
    </source>
</evidence>
<feature type="domain" description="ABC transporter" evidence="9">
    <location>
        <begin position="6"/>
        <end position="242"/>
    </location>
</feature>
<feature type="domain" description="ABC transporter" evidence="9">
    <location>
        <begin position="253"/>
        <end position="500"/>
    </location>
</feature>
<protein>
    <submittedName>
        <fullName evidence="10">Ribose import ATP-binding protein RbsA</fullName>
        <ecNumber evidence="10">3.6.3.17</ecNumber>
    </submittedName>
</protein>
<dbReference type="RefSeq" id="WP_055058926.1">
    <property type="nucleotide sequence ID" value="NZ_CYZP01000053.1"/>
</dbReference>
<dbReference type="Proteomes" id="UP000095645">
    <property type="component" value="Unassembled WGS sequence"/>
</dbReference>
<dbReference type="InterPro" id="IPR003439">
    <property type="entry name" value="ABC_transporter-like_ATP-bd"/>
</dbReference>
<dbReference type="PROSITE" id="PS50893">
    <property type="entry name" value="ABC_TRANSPORTER_2"/>
    <property type="match status" value="2"/>
</dbReference>
<evidence type="ECO:0000256" key="3">
    <source>
        <dbReference type="ARBA" id="ARBA00022475"/>
    </source>
</evidence>
<dbReference type="CDD" id="cd03215">
    <property type="entry name" value="ABC_Carb_Monos_II"/>
    <property type="match status" value="1"/>
</dbReference>
<sequence length="500" mass="55281">MDKQGLVLNGIGKQFYGITVLSDIDFEILPGEIHGLLGENGAGKSTLMKIINGALTPTTGDIYIDGEKMSFDSPHAAANHGIRMVYQELDLFPHLTVAENICQGNIPKNKAGMVDWKEMERVSKELLKLIKVDINVNERMDRLSIAQQQIAAIARALNGNCKFILLDEPTSALPKKDVENLFAIVRNLKKEGISVVFISHKLDEMMDITDRITILNNGKKVATVQTSDINEELLAEMVVGKTIKNKYPKVRYEKGETLLRFEHITLKNHLNDISFELKRGEVLGIVGLLGAGKTEIAKALFGVYGKGNDKLTGNIWFNGKNARYASPVEAVNAGIGYISEDRGGEGLQVNQAIDFNISLAALKHIRRGVFLDLKKEKAINQKLIEKLQVKCESMKQKVTNLSGGNQQKVVIAKWFASKARIIVLDEPTRGIDIGAKVEVYKLINEMVEAGIGVILLSSEVPEVFGMADRILVLKDGQITGEYGMDEINKINETDLQRLVM</sequence>
<dbReference type="SMART" id="SM00382">
    <property type="entry name" value="AAA"/>
    <property type="match status" value="2"/>
</dbReference>
<dbReference type="CDD" id="cd03216">
    <property type="entry name" value="ABC_Carb_Monos_I"/>
    <property type="match status" value="1"/>
</dbReference>
<dbReference type="Pfam" id="PF00005">
    <property type="entry name" value="ABC_tran"/>
    <property type="match status" value="2"/>
</dbReference>
<evidence type="ECO:0000259" key="9">
    <source>
        <dbReference type="PROSITE" id="PS50893"/>
    </source>
</evidence>
<gene>
    <name evidence="10" type="primary">rbsA_7</name>
    <name evidence="10" type="ORF">ERS852476_03609</name>
</gene>
<reference evidence="10 11" key="1">
    <citation type="submission" date="2015-09" db="EMBL/GenBank/DDBJ databases">
        <authorList>
            <consortium name="Pathogen Informatics"/>
        </authorList>
    </citation>
    <scope>NUCLEOTIDE SEQUENCE [LARGE SCALE GENOMIC DNA]</scope>
    <source>
        <strain evidence="10 11">2789STDY5834861</strain>
    </source>
</reference>
<evidence type="ECO:0000256" key="5">
    <source>
        <dbReference type="ARBA" id="ARBA00022741"/>
    </source>
</evidence>
<dbReference type="InterPro" id="IPR003593">
    <property type="entry name" value="AAA+_ATPase"/>
</dbReference>
<keyword evidence="6 10" id="KW-0067">ATP-binding</keyword>
<keyword evidence="7" id="KW-1278">Translocase</keyword>
<dbReference type="PANTHER" id="PTHR43790">
    <property type="entry name" value="CARBOHYDRATE TRANSPORT ATP-BINDING PROTEIN MG119-RELATED"/>
    <property type="match status" value="1"/>
</dbReference>
<dbReference type="InterPro" id="IPR027417">
    <property type="entry name" value="P-loop_NTPase"/>
</dbReference>